<dbReference type="Gene3D" id="1.10.10.2830">
    <property type="match status" value="1"/>
</dbReference>
<comment type="similarity">
    <text evidence="1">Belongs to the ParB family.</text>
</comment>
<keyword evidence="9" id="KW-1185">Reference proteome</keyword>
<dbReference type="AlphaFoldDB" id="A0A7Y9JYE2"/>
<evidence type="ECO:0000313" key="9">
    <source>
        <dbReference type="Proteomes" id="UP000618382"/>
    </source>
</evidence>
<feature type="region of interest" description="Disordered" evidence="4">
    <location>
        <begin position="131"/>
        <end position="188"/>
    </location>
</feature>
<dbReference type="NCBIfam" id="TIGR00180">
    <property type="entry name" value="parB_part"/>
    <property type="match status" value="1"/>
</dbReference>
<dbReference type="SMART" id="SM00470">
    <property type="entry name" value="ParB"/>
    <property type="match status" value="1"/>
</dbReference>
<evidence type="ECO:0000256" key="2">
    <source>
        <dbReference type="ARBA" id="ARBA00022829"/>
    </source>
</evidence>
<evidence type="ECO:0000256" key="4">
    <source>
        <dbReference type="SAM" id="MobiDB-lite"/>
    </source>
</evidence>
<feature type="domain" description="ParB-like N-terminal" evidence="5">
    <location>
        <begin position="208"/>
        <end position="297"/>
    </location>
</feature>
<evidence type="ECO:0000313" key="8">
    <source>
        <dbReference type="Proteomes" id="UP000577956"/>
    </source>
</evidence>
<dbReference type="PANTHER" id="PTHR33375:SF1">
    <property type="entry name" value="CHROMOSOME-PARTITIONING PROTEIN PARB-RELATED"/>
    <property type="match status" value="1"/>
</dbReference>
<feature type="compositionally biased region" description="Basic and acidic residues" evidence="4">
    <location>
        <begin position="86"/>
        <end position="100"/>
    </location>
</feature>
<keyword evidence="3" id="KW-0238">DNA-binding</keyword>
<evidence type="ECO:0000259" key="5">
    <source>
        <dbReference type="SMART" id="SM00470"/>
    </source>
</evidence>
<dbReference type="InterPro" id="IPR057240">
    <property type="entry name" value="ParB_dimer_C"/>
</dbReference>
<keyword evidence="2" id="KW-0159">Chromosome partition</keyword>
<feature type="region of interest" description="Disordered" evidence="4">
    <location>
        <begin position="1"/>
        <end position="113"/>
    </location>
</feature>
<dbReference type="GO" id="GO:0045881">
    <property type="term" value="P:positive regulation of sporulation resulting in formation of a cellular spore"/>
    <property type="evidence" value="ECO:0007669"/>
    <property type="project" value="TreeGrafter"/>
</dbReference>
<accession>A0A7Y9JYE2</accession>
<organism evidence="7 8">
    <name type="scientific">Cellulomonas oligotrophica</name>
    <dbReference type="NCBI Taxonomy" id="931536"/>
    <lineage>
        <taxon>Bacteria</taxon>
        <taxon>Bacillati</taxon>
        <taxon>Actinomycetota</taxon>
        <taxon>Actinomycetes</taxon>
        <taxon>Micrococcales</taxon>
        <taxon>Cellulomonadaceae</taxon>
        <taxon>Cellulomonas</taxon>
    </lineage>
</organism>
<dbReference type="Pfam" id="PF02195">
    <property type="entry name" value="ParB_N"/>
    <property type="match status" value="1"/>
</dbReference>
<dbReference type="FunFam" id="1.10.10.2830:FF:000001">
    <property type="entry name" value="Chromosome partitioning protein ParB"/>
    <property type="match status" value="1"/>
</dbReference>
<evidence type="ECO:0000313" key="6">
    <source>
        <dbReference type="EMBL" id="GIG34379.1"/>
    </source>
</evidence>
<evidence type="ECO:0000256" key="1">
    <source>
        <dbReference type="ARBA" id="ARBA00006295"/>
    </source>
</evidence>
<dbReference type="SUPFAM" id="SSF110849">
    <property type="entry name" value="ParB/Sulfiredoxin"/>
    <property type="match status" value="1"/>
</dbReference>
<dbReference type="Proteomes" id="UP000577956">
    <property type="component" value="Unassembled WGS sequence"/>
</dbReference>
<comment type="caution">
    <text evidence="7">The sequence shown here is derived from an EMBL/GenBank/DDBJ whole genome shotgun (WGS) entry which is preliminary data.</text>
</comment>
<dbReference type="SUPFAM" id="SSF109709">
    <property type="entry name" value="KorB DNA-binding domain-like"/>
    <property type="match status" value="1"/>
</dbReference>
<dbReference type="InterPro" id="IPR003115">
    <property type="entry name" value="ParB_N"/>
</dbReference>
<dbReference type="Pfam" id="PF17762">
    <property type="entry name" value="HTH_ParB"/>
    <property type="match status" value="1"/>
</dbReference>
<dbReference type="Proteomes" id="UP000618382">
    <property type="component" value="Unassembled WGS sequence"/>
</dbReference>
<dbReference type="GO" id="GO:0005694">
    <property type="term" value="C:chromosome"/>
    <property type="evidence" value="ECO:0007669"/>
    <property type="project" value="TreeGrafter"/>
</dbReference>
<dbReference type="InterPro" id="IPR041468">
    <property type="entry name" value="HTH_ParB/Spo0J"/>
</dbReference>
<dbReference type="Pfam" id="PF23552">
    <property type="entry name" value="ParB_C"/>
    <property type="match status" value="1"/>
</dbReference>
<dbReference type="GO" id="GO:0007059">
    <property type="term" value="P:chromosome segregation"/>
    <property type="evidence" value="ECO:0007669"/>
    <property type="project" value="UniProtKB-KW"/>
</dbReference>
<dbReference type="EMBL" id="JACCBK010000001">
    <property type="protein sequence ID" value="NYD86642.1"/>
    <property type="molecule type" value="Genomic_DNA"/>
</dbReference>
<dbReference type="FunFam" id="3.90.1530.30:FF:000001">
    <property type="entry name" value="Chromosome partitioning protein ParB"/>
    <property type="match status" value="1"/>
</dbReference>
<protein>
    <submittedName>
        <fullName evidence="7">ParB family chromosome partitioning protein</fullName>
    </submittedName>
</protein>
<dbReference type="EMBL" id="BONN01000016">
    <property type="protein sequence ID" value="GIG34379.1"/>
    <property type="molecule type" value="Genomic_DNA"/>
</dbReference>
<dbReference type="RefSeq" id="WP_140458235.1">
    <property type="nucleotide sequence ID" value="NZ_BAABFI010000001.1"/>
</dbReference>
<dbReference type="PANTHER" id="PTHR33375">
    <property type="entry name" value="CHROMOSOME-PARTITIONING PROTEIN PARB-RELATED"/>
    <property type="match status" value="1"/>
</dbReference>
<dbReference type="Gene3D" id="3.90.1530.30">
    <property type="match status" value="1"/>
</dbReference>
<proteinExistence type="inferred from homology"/>
<dbReference type="InterPro" id="IPR050336">
    <property type="entry name" value="Chromosome_partition/occlusion"/>
</dbReference>
<dbReference type="InterPro" id="IPR036086">
    <property type="entry name" value="ParB/Sulfiredoxin_sf"/>
</dbReference>
<reference evidence="7 8" key="1">
    <citation type="submission" date="2020-07" db="EMBL/GenBank/DDBJ databases">
        <title>Sequencing the genomes of 1000 actinobacteria strains.</title>
        <authorList>
            <person name="Klenk H.-P."/>
        </authorList>
    </citation>
    <scope>NUCLEOTIDE SEQUENCE [LARGE SCALE GENOMIC DNA]</scope>
    <source>
        <strain evidence="7 8">DSM 24482</strain>
    </source>
</reference>
<evidence type="ECO:0000313" key="7">
    <source>
        <dbReference type="EMBL" id="NYD86642.1"/>
    </source>
</evidence>
<feature type="compositionally biased region" description="Low complexity" evidence="4">
    <location>
        <begin position="144"/>
        <end position="172"/>
    </location>
</feature>
<gene>
    <name evidence="7" type="ORF">BKA21_002191</name>
    <name evidence="6" type="ORF">Col01nite_35380</name>
</gene>
<dbReference type="InterPro" id="IPR004437">
    <property type="entry name" value="ParB/RepB/Spo0J"/>
</dbReference>
<dbReference type="CDD" id="cd16393">
    <property type="entry name" value="SPO0J_N"/>
    <property type="match status" value="1"/>
</dbReference>
<reference evidence="6 9" key="2">
    <citation type="submission" date="2021-01" db="EMBL/GenBank/DDBJ databases">
        <title>Whole genome shotgun sequence of Cellulomonas oligotrophica NBRC 109435.</title>
        <authorList>
            <person name="Komaki H."/>
            <person name="Tamura T."/>
        </authorList>
    </citation>
    <scope>NUCLEOTIDE SEQUENCE [LARGE SCALE GENOMIC DNA]</scope>
    <source>
        <strain evidence="6 9">NBRC 109435</strain>
    </source>
</reference>
<sequence length="473" mass="49485">MSEKRRGLGRGLGALIPTGLDGSRSTGADRPVDVFFPDNRKAAAAAQAAQEQAAVEATEPSADAAASTDGNAGQVTPGGAAPDETTPDRAQETSPDHGAESRAGTAESGPVAADDDVTAAADRVADVDQARHGGAADGTEHPDAASGTAAATVEAARATDGAAVSSQVSGSAEGTVSTGDDGHVAAPASDDWKADVADLVPVPGARFAELPVDAIRANARQPRQVFDDDALEELVGSIRELGVLQPIVVRDVGDGYELIMGERRWRATQQAGLETIPAIIRETDDADMLRDALLENLHRAQLNPLEEAAAYQQLLDDFGCTHDELATRIHRSRPQISNTLRLLRLPPLVQRRVAAGVISAGHARALLGLSDGAAIERLAQRIVAEGLSVRAVEEIVALGGDETAPTRRPRPRAGVRNEALDELAGRLSDRFETRVKVDLGKTRGRLTVEFASVQDLNRILNTLAPDDPGLLRG</sequence>
<name>A0A7Y9JYE2_9CELL</name>
<dbReference type="GO" id="GO:0003677">
    <property type="term" value="F:DNA binding"/>
    <property type="evidence" value="ECO:0007669"/>
    <property type="project" value="UniProtKB-KW"/>
</dbReference>
<evidence type="ECO:0000256" key="3">
    <source>
        <dbReference type="ARBA" id="ARBA00023125"/>
    </source>
</evidence>
<feature type="compositionally biased region" description="Low complexity" evidence="4">
    <location>
        <begin position="42"/>
        <end position="57"/>
    </location>
</feature>